<evidence type="ECO:0000256" key="2">
    <source>
        <dbReference type="ARBA" id="ARBA00010110"/>
    </source>
</evidence>
<feature type="transmembrane region" description="Helical" evidence="8">
    <location>
        <begin position="162"/>
        <end position="183"/>
    </location>
</feature>
<dbReference type="EMBL" id="JALKFT010000011">
    <property type="protein sequence ID" value="MCK9876680.1"/>
    <property type="molecule type" value="Genomic_DNA"/>
</dbReference>
<keyword evidence="5 8" id="KW-0812">Transmembrane</keyword>
<dbReference type="InterPro" id="IPR002657">
    <property type="entry name" value="BilAc:Na_symport/Acr3"/>
</dbReference>
<evidence type="ECO:0000256" key="5">
    <source>
        <dbReference type="ARBA" id="ARBA00022692"/>
    </source>
</evidence>
<proteinExistence type="inferred from homology"/>
<name>A0ABT0JYQ6_9ACTN</name>
<dbReference type="Gene3D" id="1.20.1530.20">
    <property type="match status" value="1"/>
</dbReference>
<evidence type="ECO:0000256" key="7">
    <source>
        <dbReference type="ARBA" id="ARBA00023136"/>
    </source>
</evidence>
<protein>
    <submittedName>
        <fullName evidence="9">Arsenic resistance protein</fullName>
    </submittedName>
</protein>
<dbReference type="Proteomes" id="UP001201873">
    <property type="component" value="Unassembled WGS sequence"/>
</dbReference>
<keyword evidence="7 8" id="KW-0472">Membrane</keyword>
<organism evidence="9 10">
    <name type="scientific">Frankia umida</name>
    <dbReference type="NCBI Taxonomy" id="573489"/>
    <lineage>
        <taxon>Bacteria</taxon>
        <taxon>Bacillati</taxon>
        <taxon>Actinomycetota</taxon>
        <taxon>Actinomycetes</taxon>
        <taxon>Frankiales</taxon>
        <taxon>Frankiaceae</taxon>
        <taxon>Frankia</taxon>
    </lineage>
</organism>
<keyword evidence="10" id="KW-1185">Reference proteome</keyword>
<evidence type="ECO:0000256" key="6">
    <source>
        <dbReference type="ARBA" id="ARBA00022989"/>
    </source>
</evidence>
<feature type="transmembrane region" description="Helical" evidence="8">
    <location>
        <begin position="300"/>
        <end position="322"/>
    </location>
</feature>
<dbReference type="InterPro" id="IPR004706">
    <property type="entry name" value="Arsenical-R_Acr3"/>
</dbReference>
<evidence type="ECO:0000256" key="3">
    <source>
        <dbReference type="ARBA" id="ARBA00022448"/>
    </source>
</evidence>
<evidence type="ECO:0000313" key="10">
    <source>
        <dbReference type="Proteomes" id="UP001201873"/>
    </source>
</evidence>
<feature type="transmembrane region" description="Helical" evidence="8">
    <location>
        <begin position="249"/>
        <end position="269"/>
    </location>
</feature>
<dbReference type="Pfam" id="PF01758">
    <property type="entry name" value="SBF"/>
    <property type="match status" value="1"/>
</dbReference>
<feature type="transmembrane region" description="Helical" evidence="8">
    <location>
        <begin position="195"/>
        <end position="218"/>
    </location>
</feature>
<dbReference type="PANTHER" id="PTHR43057">
    <property type="entry name" value="ARSENITE EFFLUX TRANSPORTER"/>
    <property type="match status" value="1"/>
</dbReference>
<keyword evidence="3" id="KW-0813">Transport</keyword>
<evidence type="ECO:0000256" key="4">
    <source>
        <dbReference type="ARBA" id="ARBA00022475"/>
    </source>
</evidence>
<dbReference type="RefSeq" id="WP_248824909.1">
    <property type="nucleotide sequence ID" value="NZ_JALKFT010000011.1"/>
</dbReference>
<feature type="transmembrane region" description="Helical" evidence="8">
    <location>
        <begin position="70"/>
        <end position="93"/>
    </location>
</feature>
<reference evidence="9 10" key="1">
    <citation type="submission" date="2022-04" db="EMBL/GenBank/DDBJ databases">
        <title>Genome diversity in the genus Frankia.</title>
        <authorList>
            <person name="Carlos-Shanley C."/>
            <person name="Hahn D."/>
        </authorList>
    </citation>
    <scope>NUCLEOTIDE SEQUENCE [LARGE SCALE GENOMIC DNA]</scope>
    <source>
        <strain evidence="9 10">Ag45/Mut15</strain>
    </source>
</reference>
<dbReference type="InterPro" id="IPR038770">
    <property type="entry name" value="Na+/solute_symporter_sf"/>
</dbReference>
<evidence type="ECO:0000313" key="9">
    <source>
        <dbReference type="EMBL" id="MCK9876680.1"/>
    </source>
</evidence>
<feature type="transmembrane region" description="Helical" evidence="8">
    <location>
        <begin position="99"/>
        <end position="122"/>
    </location>
</feature>
<feature type="transmembrane region" description="Helical" evidence="8">
    <location>
        <begin position="276"/>
        <end position="294"/>
    </location>
</feature>
<keyword evidence="4" id="KW-1003">Cell membrane</keyword>
<sequence length="340" mass="35386">MAEVGAALERWQVQVYLAAIGLGVLVGLVSPGVGSGLEQAVNPLIAALLFVTFRQVPAVELRRSWRDGRFVAAVLVVNFVVVPVVVEALLPLLPDDRALRLGVLLVLLCPCVDWVVVFGGLGGARRVQLLAVTPLLLVTQLVLLPGYLRVLFGPELGDVVRVGPFLSAFAWLIAVPLLLAWLVQAEVARRPRGWFAAAAAGTDVAMVPLLAATLLAVITSQLPRLRDGGGGDGGGVAGLGEVARLVPSYLLFAVVMVGAGVVVARLFGLDAPAGRGVVFSGTARNSLVVLPLALALPDELAVAAVAVVTQTLVEILTMVVCVRVVGRLLVDDADGVPRDT</sequence>
<evidence type="ECO:0000256" key="1">
    <source>
        <dbReference type="ARBA" id="ARBA00004651"/>
    </source>
</evidence>
<comment type="caution">
    <text evidence="9">The sequence shown here is derived from an EMBL/GenBank/DDBJ whole genome shotgun (WGS) entry which is preliminary data.</text>
</comment>
<feature type="transmembrane region" description="Helical" evidence="8">
    <location>
        <begin position="129"/>
        <end position="150"/>
    </location>
</feature>
<accession>A0ABT0JYQ6</accession>
<comment type="similarity">
    <text evidence="2">Belongs to the arsenical resistance-3 (ACR3) (TC 2.A.59) family.</text>
</comment>
<dbReference type="PANTHER" id="PTHR43057:SF1">
    <property type="entry name" value="ARSENICAL-RESISTANCE PROTEIN 3"/>
    <property type="match status" value="1"/>
</dbReference>
<evidence type="ECO:0000256" key="8">
    <source>
        <dbReference type="SAM" id="Phobius"/>
    </source>
</evidence>
<comment type="subcellular location">
    <subcellularLocation>
        <location evidence="1">Cell membrane</location>
        <topology evidence="1">Multi-pass membrane protein</topology>
    </subcellularLocation>
</comment>
<feature type="transmembrane region" description="Helical" evidence="8">
    <location>
        <begin position="15"/>
        <end position="34"/>
    </location>
</feature>
<keyword evidence="6 8" id="KW-1133">Transmembrane helix</keyword>
<gene>
    <name evidence="9" type="ORF">MXD59_12975</name>
</gene>